<organism evidence="3 4">
    <name type="scientific">Actinomadura vinacea</name>
    <dbReference type="NCBI Taxonomy" id="115336"/>
    <lineage>
        <taxon>Bacteria</taxon>
        <taxon>Bacillati</taxon>
        <taxon>Actinomycetota</taxon>
        <taxon>Actinomycetes</taxon>
        <taxon>Streptosporangiales</taxon>
        <taxon>Thermomonosporaceae</taxon>
        <taxon>Actinomadura</taxon>
    </lineage>
</organism>
<feature type="transmembrane region" description="Helical" evidence="1">
    <location>
        <begin position="540"/>
        <end position="563"/>
    </location>
</feature>
<feature type="transmembrane region" description="Helical" evidence="1">
    <location>
        <begin position="437"/>
        <end position="457"/>
    </location>
</feature>
<protein>
    <submittedName>
        <fullName evidence="3">NACHT domain-containing protein</fullName>
    </submittedName>
</protein>
<feature type="transmembrane region" description="Helical" evidence="1">
    <location>
        <begin position="704"/>
        <end position="727"/>
    </location>
</feature>
<dbReference type="EMBL" id="BAAARW010000001">
    <property type="protein sequence ID" value="GAA2399140.1"/>
    <property type="molecule type" value="Genomic_DNA"/>
</dbReference>
<comment type="caution">
    <text evidence="3">The sequence shown here is derived from an EMBL/GenBank/DDBJ whole genome shotgun (WGS) entry which is preliminary data.</text>
</comment>
<evidence type="ECO:0000259" key="2">
    <source>
        <dbReference type="PROSITE" id="PS50837"/>
    </source>
</evidence>
<name>A0ABN3IBK4_9ACTN</name>
<dbReference type="SUPFAM" id="SSF52540">
    <property type="entry name" value="P-loop containing nucleoside triphosphate hydrolases"/>
    <property type="match status" value="1"/>
</dbReference>
<dbReference type="Gene3D" id="3.40.50.300">
    <property type="entry name" value="P-loop containing nucleotide triphosphate hydrolases"/>
    <property type="match status" value="1"/>
</dbReference>
<dbReference type="PROSITE" id="PS50837">
    <property type="entry name" value="NACHT"/>
    <property type="match status" value="1"/>
</dbReference>
<evidence type="ECO:0000256" key="1">
    <source>
        <dbReference type="SAM" id="Phobius"/>
    </source>
</evidence>
<dbReference type="RefSeq" id="WP_344586375.1">
    <property type="nucleotide sequence ID" value="NZ_BAAARW010000001.1"/>
</dbReference>
<gene>
    <name evidence="3" type="ORF">GCM10010191_02480</name>
</gene>
<dbReference type="Proteomes" id="UP001501231">
    <property type="component" value="Unassembled WGS sequence"/>
</dbReference>
<feature type="transmembrane region" description="Helical" evidence="1">
    <location>
        <begin position="670"/>
        <end position="692"/>
    </location>
</feature>
<evidence type="ECO:0000313" key="4">
    <source>
        <dbReference type="Proteomes" id="UP001501231"/>
    </source>
</evidence>
<dbReference type="InterPro" id="IPR027417">
    <property type="entry name" value="P-loop_NTPase"/>
</dbReference>
<sequence length="803" mass="87585">MICSGLVVVLRRQGVEAAASWAQLGSIPLTVAPLFSLVIAGWRRTDGGPGVCTPEQIDRAQQTLAGLVSEQWREEIGIRRLDDPAPMAVRWCLTGLPVMDHDPRLARSRGLRSLLGGGRPRFTGRSDRIAAMVKAYRDLPRRRLVILGDPGMGKTTLAVLLLRQFLHERREHEQVPVMVTLSGWDPDRVPFHEWLAARLEQIYPALRAGVFGPDASRALVRERRILPILDGLDELPEEMHPKVINALNEALTAEDPLILTCRTAEYETAVNALGGDVLTAGAVIEPAPLRSADITAYLARSLPPRPGGTWPALLGTLAADEHTPLARALATPLALWLLRKVYVDTRTDPAPLMDTSRFSGSEEIIDHLLDHLIEALLTADRDHRAEDHALRPRRTRRPEKVRGRLSYLAHHLQATNATDIAWWHLHRSQPRHGIDNLTALAVGLVAGLTLTLTNLAIFGFTGKLGNGPAFGLAFGAMYRLFTWASARMGRLDAAPSRHQRTRRFLRKTVIWLYGGLVFGLTVGLVDALTDGLRDGLADGLTVALANGLTVGLAYALATGFFNPTRPDAVPAYADLRLRGRLRPLLRHVTIWSVGGLPFGLAVGLINGLAGGLGNELAPGADGLTGMIAMAWMSLAFGLAFGIGLGLRNWSRTPQATGRTQTPRDSLHRDLQLTCLESFSLGLATGLAFGLAIGLEAGPANGVSYGLLFGLTFALMVALQGCSGAYLITLVRIRRHAPLHLMSFLEDAHRLGLLRRVGTVYQFRHAKLQARLADSYLCRTDRLECRCAQLCHLTRPASIHEGVR</sequence>
<accession>A0ABN3IBK4</accession>
<feature type="transmembrane region" description="Helical" evidence="1">
    <location>
        <begin position="584"/>
        <end position="605"/>
    </location>
</feature>
<feature type="transmembrane region" description="Helical" evidence="1">
    <location>
        <begin position="625"/>
        <end position="649"/>
    </location>
</feature>
<keyword evidence="1" id="KW-0472">Membrane</keyword>
<evidence type="ECO:0000313" key="3">
    <source>
        <dbReference type="EMBL" id="GAA2399140.1"/>
    </source>
</evidence>
<keyword evidence="1" id="KW-0812">Transmembrane</keyword>
<dbReference type="Pfam" id="PF05729">
    <property type="entry name" value="NACHT"/>
    <property type="match status" value="1"/>
</dbReference>
<reference evidence="3 4" key="1">
    <citation type="journal article" date="2019" name="Int. J. Syst. Evol. Microbiol.">
        <title>The Global Catalogue of Microorganisms (GCM) 10K type strain sequencing project: providing services to taxonomists for standard genome sequencing and annotation.</title>
        <authorList>
            <consortium name="The Broad Institute Genomics Platform"/>
            <consortium name="The Broad Institute Genome Sequencing Center for Infectious Disease"/>
            <person name="Wu L."/>
            <person name="Ma J."/>
        </authorList>
    </citation>
    <scope>NUCLEOTIDE SEQUENCE [LARGE SCALE GENOMIC DNA]</scope>
    <source>
        <strain evidence="3 4">JCM 3325</strain>
    </source>
</reference>
<feature type="domain" description="NACHT" evidence="2">
    <location>
        <begin position="142"/>
        <end position="263"/>
    </location>
</feature>
<feature type="transmembrane region" description="Helical" evidence="1">
    <location>
        <begin position="509"/>
        <end position="528"/>
    </location>
</feature>
<dbReference type="InterPro" id="IPR007111">
    <property type="entry name" value="NACHT_NTPase"/>
</dbReference>
<keyword evidence="4" id="KW-1185">Reference proteome</keyword>
<proteinExistence type="predicted"/>
<keyword evidence="1" id="KW-1133">Transmembrane helix</keyword>
<feature type="transmembrane region" description="Helical" evidence="1">
    <location>
        <begin position="469"/>
        <end position="488"/>
    </location>
</feature>